<gene>
    <name evidence="1" type="ORF">SDC9_185343</name>
</gene>
<reference evidence="1" key="1">
    <citation type="submission" date="2019-08" db="EMBL/GenBank/DDBJ databases">
        <authorList>
            <person name="Kucharzyk K."/>
            <person name="Murdoch R.W."/>
            <person name="Higgins S."/>
            <person name="Loffler F."/>
        </authorList>
    </citation>
    <scope>NUCLEOTIDE SEQUENCE</scope>
</reference>
<evidence type="ECO:0000313" key="1">
    <source>
        <dbReference type="EMBL" id="MPN37822.1"/>
    </source>
</evidence>
<comment type="caution">
    <text evidence="1">The sequence shown here is derived from an EMBL/GenBank/DDBJ whole genome shotgun (WGS) entry which is preliminary data.</text>
</comment>
<dbReference type="EMBL" id="VSSQ01092697">
    <property type="protein sequence ID" value="MPN37822.1"/>
    <property type="molecule type" value="Genomic_DNA"/>
</dbReference>
<sequence>MIAQKVGKTGLKRSRVAGGRIIAQRPYRHTYRYIAGVEFVHCGRFGLGAIHRHAERATIGRAGIFNPVD</sequence>
<protein>
    <submittedName>
        <fullName evidence="1">Uncharacterized protein</fullName>
    </submittedName>
</protein>
<accession>A0A645HHF7</accession>
<organism evidence="1">
    <name type="scientific">bioreactor metagenome</name>
    <dbReference type="NCBI Taxonomy" id="1076179"/>
    <lineage>
        <taxon>unclassified sequences</taxon>
        <taxon>metagenomes</taxon>
        <taxon>ecological metagenomes</taxon>
    </lineage>
</organism>
<proteinExistence type="predicted"/>
<dbReference type="AlphaFoldDB" id="A0A645HHF7"/>
<name>A0A645HHF7_9ZZZZ</name>